<keyword evidence="4" id="KW-1185">Reference proteome</keyword>
<name>A0A8J2R9Q2_9CRUS</name>
<feature type="region of interest" description="Disordered" evidence="1">
    <location>
        <begin position="28"/>
        <end position="47"/>
    </location>
</feature>
<proteinExistence type="predicted"/>
<reference evidence="3" key="1">
    <citation type="submission" date="2021-11" db="EMBL/GenBank/DDBJ databases">
        <authorList>
            <person name="Schell T."/>
        </authorList>
    </citation>
    <scope>NUCLEOTIDE SEQUENCE</scope>
    <source>
        <strain evidence="3">M5</strain>
    </source>
</reference>
<evidence type="ECO:0000313" key="4">
    <source>
        <dbReference type="Proteomes" id="UP000789390"/>
    </source>
</evidence>
<organism evidence="3 4">
    <name type="scientific">Daphnia galeata</name>
    <dbReference type="NCBI Taxonomy" id="27404"/>
    <lineage>
        <taxon>Eukaryota</taxon>
        <taxon>Metazoa</taxon>
        <taxon>Ecdysozoa</taxon>
        <taxon>Arthropoda</taxon>
        <taxon>Crustacea</taxon>
        <taxon>Branchiopoda</taxon>
        <taxon>Diplostraca</taxon>
        <taxon>Cladocera</taxon>
        <taxon>Anomopoda</taxon>
        <taxon>Daphniidae</taxon>
        <taxon>Daphnia</taxon>
    </lineage>
</organism>
<evidence type="ECO:0000313" key="3">
    <source>
        <dbReference type="EMBL" id="CAH0098318.1"/>
    </source>
</evidence>
<dbReference type="AlphaFoldDB" id="A0A8J2R9Q2"/>
<accession>A0A8J2R9Q2</accession>
<keyword evidence="2" id="KW-0732">Signal</keyword>
<evidence type="ECO:0000256" key="2">
    <source>
        <dbReference type="SAM" id="SignalP"/>
    </source>
</evidence>
<gene>
    <name evidence="3" type="ORF">DGAL_LOCUS367</name>
</gene>
<dbReference type="OrthoDB" id="10376025at2759"/>
<dbReference type="Proteomes" id="UP000789390">
    <property type="component" value="Unassembled WGS sequence"/>
</dbReference>
<dbReference type="EMBL" id="CAKKLH010000002">
    <property type="protein sequence ID" value="CAH0098318.1"/>
    <property type="molecule type" value="Genomic_DNA"/>
</dbReference>
<sequence>MNIEPAMNKTAAAILILIFGTILSEATETQQQPTTIDPYCDGTMDKNDPRLIQPMDDEEIQKREWTNKLVVYKFRLIRLARLGIRQYKLKTKANTNVYNSDDYKYVTQI</sequence>
<protein>
    <submittedName>
        <fullName evidence="3">Uncharacterized protein</fullName>
    </submittedName>
</protein>
<feature type="chain" id="PRO_5035321660" evidence="2">
    <location>
        <begin position="27"/>
        <end position="109"/>
    </location>
</feature>
<comment type="caution">
    <text evidence="3">The sequence shown here is derived from an EMBL/GenBank/DDBJ whole genome shotgun (WGS) entry which is preliminary data.</text>
</comment>
<evidence type="ECO:0000256" key="1">
    <source>
        <dbReference type="SAM" id="MobiDB-lite"/>
    </source>
</evidence>
<feature type="signal peptide" evidence="2">
    <location>
        <begin position="1"/>
        <end position="26"/>
    </location>
</feature>